<dbReference type="InterPro" id="IPR036291">
    <property type="entry name" value="NAD(P)-bd_dom_sf"/>
</dbReference>
<gene>
    <name evidence="4" type="primary">iolG_4</name>
    <name evidence="4" type="ORF">Pla22_19380</name>
</gene>
<dbReference type="GO" id="GO:0000166">
    <property type="term" value="F:nucleotide binding"/>
    <property type="evidence" value="ECO:0007669"/>
    <property type="project" value="InterPro"/>
</dbReference>
<dbReference type="GO" id="GO:0050112">
    <property type="term" value="F:inositol 2-dehydrogenase (NAD+) activity"/>
    <property type="evidence" value="ECO:0007669"/>
    <property type="project" value="UniProtKB-EC"/>
</dbReference>
<evidence type="ECO:0000256" key="1">
    <source>
        <dbReference type="ARBA" id="ARBA00010928"/>
    </source>
</evidence>
<dbReference type="InterPro" id="IPR051317">
    <property type="entry name" value="Gfo/Idh/MocA_oxidoreduct"/>
</dbReference>
<evidence type="ECO:0000313" key="5">
    <source>
        <dbReference type="Proteomes" id="UP000316598"/>
    </source>
</evidence>
<keyword evidence="5" id="KW-1185">Reference proteome</keyword>
<dbReference type="Proteomes" id="UP000316598">
    <property type="component" value="Unassembled WGS sequence"/>
</dbReference>
<proteinExistence type="inferred from homology"/>
<dbReference type="SUPFAM" id="SSF51735">
    <property type="entry name" value="NAD(P)-binding Rossmann-fold domains"/>
    <property type="match status" value="1"/>
</dbReference>
<reference evidence="4 5" key="1">
    <citation type="submission" date="2019-02" db="EMBL/GenBank/DDBJ databases">
        <title>Deep-cultivation of Planctomycetes and their phenomic and genomic characterization uncovers novel biology.</title>
        <authorList>
            <person name="Wiegand S."/>
            <person name="Jogler M."/>
            <person name="Boedeker C."/>
            <person name="Pinto D."/>
            <person name="Vollmers J."/>
            <person name="Rivas-Marin E."/>
            <person name="Kohn T."/>
            <person name="Peeters S.H."/>
            <person name="Heuer A."/>
            <person name="Rast P."/>
            <person name="Oberbeckmann S."/>
            <person name="Bunk B."/>
            <person name="Jeske O."/>
            <person name="Meyerdierks A."/>
            <person name="Storesund J.E."/>
            <person name="Kallscheuer N."/>
            <person name="Luecker S."/>
            <person name="Lage O.M."/>
            <person name="Pohl T."/>
            <person name="Merkel B.J."/>
            <person name="Hornburger P."/>
            <person name="Mueller R.-W."/>
            <person name="Bruemmer F."/>
            <person name="Labrenz M."/>
            <person name="Spormann A.M."/>
            <person name="Op Den Camp H."/>
            <person name="Overmann J."/>
            <person name="Amann R."/>
            <person name="Jetten M.S.M."/>
            <person name="Mascher T."/>
            <person name="Medema M.H."/>
            <person name="Devos D.P."/>
            <person name="Kaster A.-K."/>
            <person name="Ovreas L."/>
            <person name="Rohde M."/>
            <person name="Galperin M.Y."/>
            <person name="Jogler C."/>
        </authorList>
    </citation>
    <scope>NUCLEOTIDE SEQUENCE [LARGE SCALE GENOMIC DNA]</scope>
    <source>
        <strain evidence="4 5">Pla22</strain>
    </source>
</reference>
<sequence length="357" mass="39350">MAGGTFSLLTFHAMKIRVGLIGSGDAWKTRHGPSLRVLQDRLDVRAVFTTVPRLTENIAGEFQADAVDGYRAMITRCDIDAVLILEKTWLGWLPMLAACEAGKAIYWAGDLDVDVQNDQNVRRLIEESGVSFMAEFPRRFAPATLRLKELIATRLGKPRMIFCHRRMLQTEAACISGHADPVRHELLELIDWCRYVVGRKPTKVLSMSHPVDPGPHGSNESSDYRSLSLGFAGTEDSPPVTTQLSCGSYIPAAWQEAMGFRSPAGMHICCERGIAFLDLPSTLVWFDEAGRNMESLDTEMPVGQQLLTNFHRCVTSLLRNVTDIDDVFSAAAVLAAARESEATGAWVKLNEADAAKP</sequence>
<accession>A0A5C5WUD0</accession>
<keyword evidence="2 4" id="KW-0560">Oxidoreductase</keyword>
<evidence type="ECO:0000259" key="3">
    <source>
        <dbReference type="Pfam" id="PF01408"/>
    </source>
</evidence>
<dbReference type="PANTHER" id="PTHR43708">
    <property type="entry name" value="CONSERVED EXPRESSED OXIDOREDUCTASE (EUROFUNG)"/>
    <property type="match status" value="1"/>
</dbReference>
<dbReference type="Pfam" id="PF01408">
    <property type="entry name" value="GFO_IDH_MocA"/>
    <property type="match status" value="1"/>
</dbReference>
<evidence type="ECO:0000256" key="2">
    <source>
        <dbReference type="ARBA" id="ARBA00023002"/>
    </source>
</evidence>
<dbReference type="Gene3D" id="3.30.360.10">
    <property type="entry name" value="Dihydrodipicolinate Reductase, domain 2"/>
    <property type="match status" value="1"/>
</dbReference>
<comment type="caution">
    <text evidence="4">The sequence shown here is derived from an EMBL/GenBank/DDBJ whole genome shotgun (WGS) entry which is preliminary data.</text>
</comment>
<feature type="domain" description="Gfo/Idh/MocA-like oxidoreductase N-terminal" evidence="3">
    <location>
        <begin position="16"/>
        <end position="105"/>
    </location>
</feature>
<dbReference type="Gene3D" id="3.40.50.720">
    <property type="entry name" value="NAD(P)-binding Rossmann-like Domain"/>
    <property type="match status" value="1"/>
</dbReference>
<dbReference type="EC" id="1.1.1.18" evidence="4"/>
<dbReference type="InterPro" id="IPR000683">
    <property type="entry name" value="Gfo/Idh/MocA-like_OxRdtase_N"/>
</dbReference>
<dbReference type="AlphaFoldDB" id="A0A5C5WUD0"/>
<protein>
    <submittedName>
        <fullName evidence="4">Inositol 2-dehydrogenase/D-chiro-inositol 3-dehydrogenase</fullName>
        <ecNumber evidence="4">1.1.1.18</ecNumber>
    </submittedName>
</protein>
<dbReference type="PANTHER" id="PTHR43708:SF5">
    <property type="entry name" value="CONSERVED EXPRESSED OXIDOREDUCTASE (EUROFUNG)-RELATED"/>
    <property type="match status" value="1"/>
</dbReference>
<dbReference type="EMBL" id="SJPI01000001">
    <property type="protein sequence ID" value="TWT54296.1"/>
    <property type="molecule type" value="Genomic_DNA"/>
</dbReference>
<name>A0A5C5WUD0_9BACT</name>
<organism evidence="4 5">
    <name type="scientific">Rubripirellula amarantea</name>
    <dbReference type="NCBI Taxonomy" id="2527999"/>
    <lineage>
        <taxon>Bacteria</taxon>
        <taxon>Pseudomonadati</taxon>
        <taxon>Planctomycetota</taxon>
        <taxon>Planctomycetia</taxon>
        <taxon>Pirellulales</taxon>
        <taxon>Pirellulaceae</taxon>
        <taxon>Rubripirellula</taxon>
    </lineage>
</organism>
<comment type="similarity">
    <text evidence="1">Belongs to the Gfo/Idh/MocA family.</text>
</comment>
<evidence type="ECO:0000313" key="4">
    <source>
        <dbReference type="EMBL" id="TWT54296.1"/>
    </source>
</evidence>